<dbReference type="EMBL" id="VEVO01000022">
    <property type="protein sequence ID" value="KAF0023907.1"/>
    <property type="molecule type" value="Genomic_DNA"/>
</dbReference>
<name>A0A6A4RUA4_SCOMX</name>
<reference evidence="2 3" key="1">
    <citation type="submission" date="2019-06" db="EMBL/GenBank/DDBJ databases">
        <title>Draft genomes of female and male turbot (Scophthalmus maximus).</title>
        <authorList>
            <person name="Xu H."/>
            <person name="Xu X.-W."/>
            <person name="Shao C."/>
            <person name="Chen S."/>
        </authorList>
    </citation>
    <scope>NUCLEOTIDE SEQUENCE [LARGE SCALE GENOMIC DNA]</scope>
    <source>
        <strain evidence="2">Ysfricsl-2016a</strain>
        <tissue evidence="2">Blood</tissue>
    </source>
</reference>
<evidence type="ECO:0000313" key="3">
    <source>
        <dbReference type="Proteomes" id="UP000438429"/>
    </source>
</evidence>
<organism evidence="2 3">
    <name type="scientific">Scophthalmus maximus</name>
    <name type="common">Turbot</name>
    <name type="synonym">Psetta maxima</name>
    <dbReference type="NCBI Taxonomy" id="52904"/>
    <lineage>
        <taxon>Eukaryota</taxon>
        <taxon>Metazoa</taxon>
        <taxon>Chordata</taxon>
        <taxon>Craniata</taxon>
        <taxon>Vertebrata</taxon>
        <taxon>Euteleostomi</taxon>
        <taxon>Actinopterygii</taxon>
        <taxon>Neopterygii</taxon>
        <taxon>Teleostei</taxon>
        <taxon>Neoteleostei</taxon>
        <taxon>Acanthomorphata</taxon>
        <taxon>Carangaria</taxon>
        <taxon>Pleuronectiformes</taxon>
        <taxon>Pleuronectoidei</taxon>
        <taxon>Scophthalmidae</taxon>
        <taxon>Scophthalmus</taxon>
    </lineage>
</organism>
<proteinExistence type="predicted"/>
<dbReference type="Proteomes" id="UP000438429">
    <property type="component" value="Unassembled WGS sequence"/>
</dbReference>
<gene>
    <name evidence="2" type="ORF">F2P81_024537</name>
</gene>
<feature type="region of interest" description="Disordered" evidence="1">
    <location>
        <begin position="1"/>
        <end position="25"/>
    </location>
</feature>
<evidence type="ECO:0000313" key="2">
    <source>
        <dbReference type="EMBL" id="KAF0023907.1"/>
    </source>
</evidence>
<sequence>MLEGFDERSYASARRWKPGDDPYALPMWRRDDQPTSELINNSLDRITVVIRRMVAFAVIQEKIMTGTDNFNEINFNLMDSIESRRRCSFVHTAHELSGSRNPRR</sequence>
<protein>
    <submittedName>
        <fullName evidence="2">Uncharacterized protein</fullName>
    </submittedName>
</protein>
<comment type="caution">
    <text evidence="2">The sequence shown here is derived from an EMBL/GenBank/DDBJ whole genome shotgun (WGS) entry which is preliminary data.</text>
</comment>
<dbReference type="AlphaFoldDB" id="A0A6A4RUA4"/>
<evidence type="ECO:0000256" key="1">
    <source>
        <dbReference type="SAM" id="MobiDB-lite"/>
    </source>
</evidence>
<accession>A0A6A4RUA4</accession>